<dbReference type="EMBL" id="PDLN01000010">
    <property type="protein sequence ID" value="RDW73729.1"/>
    <property type="molecule type" value="Genomic_DNA"/>
</dbReference>
<proteinExistence type="predicted"/>
<name>A0A3D8RI44_9HELO</name>
<evidence type="ECO:0000313" key="2">
    <source>
        <dbReference type="Proteomes" id="UP000256328"/>
    </source>
</evidence>
<comment type="caution">
    <text evidence="1">The sequence shown here is derived from an EMBL/GenBank/DDBJ whole genome shotgun (WGS) entry which is preliminary data.</text>
</comment>
<keyword evidence="2" id="KW-1185">Reference proteome</keyword>
<dbReference type="Proteomes" id="UP000256328">
    <property type="component" value="Unassembled WGS sequence"/>
</dbReference>
<dbReference type="AlphaFoldDB" id="A0A3D8RI44"/>
<organism evidence="1 2">
    <name type="scientific">Coleophoma crateriformis</name>
    <dbReference type="NCBI Taxonomy" id="565419"/>
    <lineage>
        <taxon>Eukaryota</taxon>
        <taxon>Fungi</taxon>
        <taxon>Dikarya</taxon>
        <taxon>Ascomycota</taxon>
        <taxon>Pezizomycotina</taxon>
        <taxon>Leotiomycetes</taxon>
        <taxon>Helotiales</taxon>
        <taxon>Dermateaceae</taxon>
        <taxon>Coleophoma</taxon>
    </lineage>
</organism>
<accession>A0A3D8RI44</accession>
<dbReference type="OrthoDB" id="4753470at2759"/>
<protein>
    <submittedName>
        <fullName evidence="1">Uncharacterized protein</fullName>
    </submittedName>
</protein>
<evidence type="ECO:0000313" key="1">
    <source>
        <dbReference type="EMBL" id="RDW73729.1"/>
    </source>
</evidence>
<sequence>MPVPTQLSIELSNIPNFITSLSSVASTVLALGRDLRKSGSDIIVEEDLANVFGRGKVETGLESQFKSAVKSPGFVSLHAHASISLQSGPGPTVLRALREKDRRYLSTVIQLSFLGAIYDRTELATSIVECLHQRIEDGIEDTSGPGFEDVVGTLEACSSQTSAFNWQSIISNVENRIRQYFSYHERSNMLRSYRDLVSMTTATLLAAMDYFVLIQSLPEDRKMFCRTEKGVVALVVWAHEILGLTVVVRAPSKDDLVFGTTSLPQVIINWRPDVEKHEPTGECEVLLLDRKMKVVLECMPTHTTISEISAQERHHLESIGSTMLLRKFREHNVVANDDPIFLETIEWVIALTIITSRNIRRRRIVDGQIKQSRKPRSSSYSIEVWRIMNAAKLIFNEHYSRMPISEVDYSMTRAQTTASNQGPTIIGKPLADTQLPRAVSLYVESLEQDRQSPSNFNIRALISKLVTLIFVFSHVVEIKDCGKLSLCLEPGLDQYMVTQFSQNFGKLTMGPNTIFNSILKNMKGPAFRDGDDQHAFLISDFGWSVFLDCVRDTDPSDVNVNLIHIKPGVPTNHRNERKSRIRDSEMLGGDLIHVKLVDQESESYTPRCERKVLRRSEFYSSRQKEFWLGIGLTMNSSSKGANEYLTSYRELHEALWEVETLEAGLCEHPNKYLDTARLGIGVATFYGDSFHEGTWEGPKVANMAAHQRICICLVRGDQRARWKAVNLFSDEPTRQVMLRGENCCDNCALDAVVKMPGRWILIL</sequence>
<gene>
    <name evidence="1" type="ORF">BP5796_07171</name>
</gene>
<reference evidence="1 2" key="1">
    <citation type="journal article" date="2018" name="IMA Fungus">
        <title>IMA Genome-F 9: Draft genome sequence of Annulohypoxylon stygium, Aspergillus mulundensis, Berkeleyomyces basicola (syn. Thielaviopsis basicola), Ceratocystis smalleyi, two Cercospora beticola strains, Coleophoma cylindrospora, Fusarium fracticaudum, Phialophora cf. hyalina, and Morchella septimelata.</title>
        <authorList>
            <person name="Wingfield B.D."/>
            <person name="Bills G.F."/>
            <person name="Dong Y."/>
            <person name="Huang W."/>
            <person name="Nel W.J."/>
            <person name="Swalarsk-Parry B.S."/>
            <person name="Vaghefi N."/>
            <person name="Wilken P.M."/>
            <person name="An Z."/>
            <person name="de Beer Z.W."/>
            <person name="De Vos L."/>
            <person name="Chen L."/>
            <person name="Duong T.A."/>
            <person name="Gao Y."/>
            <person name="Hammerbacher A."/>
            <person name="Kikkert J.R."/>
            <person name="Li Y."/>
            <person name="Li H."/>
            <person name="Li K."/>
            <person name="Li Q."/>
            <person name="Liu X."/>
            <person name="Ma X."/>
            <person name="Naidoo K."/>
            <person name="Pethybridge S.J."/>
            <person name="Sun J."/>
            <person name="Steenkamp E.T."/>
            <person name="van der Nest M.A."/>
            <person name="van Wyk S."/>
            <person name="Wingfield M.J."/>
            <person name="Xiong C."/>
            <person name="Yue Q."/>
            <person name="Zhang X."/>
        </authorList>
    </citation>
    <scope>NUCLEOTIDE SEQUENCE [LARGE SCALE GENOMIC DNA]</scope>
    <source>
        <strain evidence="1 2">BP5796</strain>
    </source>
</reference>